<dbReference type="EMBL" id="KU559011">
    <property type="protein sequence ID" value="AMZ00209.1"/>
    <property type="molecule type" value="Genomic_DNA"/>
</dbReference>
<keyword evidence="1" id="KW-0472">Membrane</keyword>
<accession>A0A1P8AJ62</accession>
<reference evidence="2" key="2">
    <citation type="journal article" date="2017" name="PLoS ONE">
        <title>The Complete Maternally and Paternally Inherited Mitochondrial Genomes of a Freshwater Mussel Potamilus alatus (Bivalvia: Unionidae).</title>
        <authorList>
            <person name="Wen H.B."/>
            <person name="Cao Z.M."/>
            <person name="Hua D."/>
            <person name="Xu P."/>
            <person name="Ma X.Y."/>
            <person name="Jin W."/>
            <person name="Yuan X.H."/>
            <person name="Gu R.B."/>
        </authorList>
    </citation>
    <scope>NUCLEOTIDE SEQUENCE</scope>
</reference>
<evidence type="ECO:0000256" key="1">
    <source>
        <dbReference type="SAM" id="Phobius"/>
    </source>
</evidence>
<reference evidence="2" key="1">
    <citation type="submission" date="2016-01" db="EMBL/GenBank/DDBJ databases">
        <authorList>
            <person name="Oliw E.H."/>
        </authorList>
    </citation>
    <scope>NUCLEOTIDE SEQUENCE</scope>
</reference>
<dbReference type="AlphaFoldDB" id="A0A1P8AJ62"/>
<geneLocation type="mitochondrion" evidence="2"/>
<proteinExistence type="predicted"/>
<sequence length="69" mass="7706">MPQLSPMSWVLVFGVLLICVVLFMVSVWWGVVGDYKVVGKNKVGEVMESAKGLKVKWGFSKKFGLSEQK</sequence>
<keyword evidence="1" id="KW-1133">Transmembrane helix</keyword>
<keyword evidence="1" id="KW-0812">Transmembrane</keyword>
<organism evidence="2">
    <name type="scientific">Potamilus alatus</name>
    <dbReference type="NCBI Taxonomy" id="81573"/>
    <lineage>
        <taxon>Eukaryota</taxon>
        <taxon>Metazoa</taxon>
        <taxon>Spiralia</taxon>
        <taxon>Lophotrochozoa</taxon>
        <taxon>Mollusca</taxon>
        <taxon>Bivalvia</taxon>
        <taxon>Autobranchia</taxon>
        <taxon>Heteroconchia</taxon>
        <taxon>Palaeoheterodonta</taxon>
        <taxon>Unionida</taxon>
        <taxon>Unionoidea</taxon>
        <taxon>Unionidae</taxon>
        <taxon>Ambleminae</taxon>
        <taxon>Lampsilini</taxon>
        <taxon>Potamilus</taxon>
    </lineage>
</organism>
<name>A0A1P8AJ62_9BIVA</name>
<keyword evidence="2" id="KW-0496">Mitochondrion</keyword>
<evidence type="ECO:0000313" key="2">
    <source>
        <dbReference type="EMBL" id="AMZ00209.1"/>
    </source>
</evidence>
<feature type="transmembrane region" description="Helical" evidence="1">
    <location>
        <begin position="6"/>
        <end position="32"/>
    </location>
</feature>
<protein>
    <submittedName>
        <fullName evidence="2">ATP synthase F0 subunit 8</fullName>
    </submittedName>
</protein>
<gene>
    <name evidence="2" type="primary">ATP8</name>
</gene>